<dbReference type="Proteomes" id="UP001251217">
    <property type="component" value="Unassembled WGS sequence"/>
</dbReference>
<protein>
    <recommendedName>
        <fullName evidence="3">VWFA domain-containing protein</fullName>
    </recommendedName>
</protein>
<organism evidence="1 2">
    <name type="scientific">Nocardia kruczakiae</name>
    <dbReference type="NCBI Taxonomy" id="261477"/>
    <lineage>
        <taxon>Bacteria</taxon>
        <taxon>Bacillati</taxon>
        <taxon>Actinomycetota</taxon>
        <taxon>Actinomycetes</taxon>
        <taxon>Mycobacteriales</taxon>
        <taxon>Nocardiaceae</taxon>
        <taxon>Nocardia</taxon>
    </lineage>
</organism>
<reference evidence="1 2" key="1">
    <citation type="submission" date="2023-07" db="EMBL/GenBank/DDBJ databases">
        <title>Sorghum-associated microbial communities from plants grown in Nebraska, USA.</title>
        <authorList>
            <person name="Schachtman D."/>
        </authorList>
    </citation>
    <scope>NUCLEOTIDE SEQUENCE [LARGE SCALE GENOMIC DNA]</scope>
    <source>
        <strain evidence="1 2">4272</strain>
    </source>
</reference>
<dbReference type="Gene3D" id="3.40.50.410">
    <property type="entry name" value="von Willebrand factor, type A domain"/>
    <property type="match status" value="1"/>
</dbReference>
<evidence type="ECO:0000313" key="2">
    <source>
        <dbReference type="Proteomes" id="UP001251217"/>
    </source>
</evidence>
<gene>
    <name evidence="1" type="ORF">J2W56_006607</name>
</gene>
<accession>A0ABU1XS29</accession>
<proteinExistence type="predicted"/>
<comment type="caution">
    <text evidence="1">The sequence shown here is derived from an EMBL/GenBank/DDBJ whole genome shotgun (WGS) entry which is preliminary data.</text>
</comment>
<dbReference type="InterPro" id="IPR036465">
    <property type="entry name" value="vWFA_dom_sf"/>
</dbReference>
<dbReference type="SUPFAM" id="SSF53300">
    <property type="entry name" value="vWA-like"/>
    <property type="match status" value="1"/>
</dbReference>
<sequence length="292" mass="30893">MSYSAEISRKQPALLVLLLDQSTSMGDPWAGTGASKAQALAEAVNTTLSNAIGLCGNGTARIRDYFEICVLGYGVDVSLQLPGSAPGRPTVPISEVARNHRRSETRTKRTMDHSGQPIDTKVPFTVWIDPVAGGMTPMTAALRSAEQIVRSWCGEHPSSFPPLVVNITDGESTDGDPTAAAEAVAALGTADGDSLIFNVHLSGTEQRSFSYPSTRDDLPDHNATMLFGMSSQLPPSLFEAARSQGKSLQPGARGFLYNADARSVFEFLDLGTRAVTPAGLKELTSGVLAIEP</sequence>
<evidence type="ECO:0000313" key="1">
    <source>
        <dbReference type="EMBL" id="MDR7172841.1"/>
    </source>
</evidence>
<dbReference type="RefSeq" id="WP_310408053.1">
    <property type="nucleotide sequence ID" value="NZ_JAVDWW010000015.1"/>
</dbReference>
<name>A0ABU1XS29_9NOCA</name>
<keyword evidence="2" id="KW-1185">Reference proteome</keyword>
<evidence type="ECO:0008006" key="3">
    <source>
        <dbReference type="Google" id="ProtNLM"/>
    </source>
</evidence>
<dbReference type="EMBL" id="JAVDWW010000015">
    <property type="protein sequence ID" value="MDR7172841.1"/>
    <property type="molecule type" value="Genomic_DNA"/>
</dbReference>